<dbReference type="EMBL" id="LAZR01062035">
    <property type="protein sequence ID" value="KKK62348.1"/>
    <property type="molecule type" value="Genomic_DNA"/>
</dbReference>
<proteinExistence type="predicted"/>
<reference evidence="1" key="1">
    <citation type="journal article" date="2015" name="Nature">
        <title>Complex archaea that bridge the gap between prokaryotes and eukaryotes.</title>
        <authorList>
            <person name="Spang A."/>
            <person name="Saw J.H."/>
            <person name="Jorgensen S.L."/>
            <person name="Zaremba-Niedzwiedzka K."/>
            <person name="Martijn J."/>
            <person name="Lind A.E."/>
            <person name="van Eijk R."/>
            <person name="Schleper C."/>
            <person name="Guy L."/>
            <person name="Ettema T.J."/>
        </authorList>
    </citation>
    <scope>NUCLEOTIDE SEQUENCE</scope>
</reference>
<gene>
    <name evidence="1" type="ORF">LCGC14_3005240</name>
</gene>
<feature type="non-terminal residue" evidence="1">
    <location>
        <position position="1"/>
    </location>
</feature>
<comment type="caution">
    <text evidence="1">The sequence shown here is derived from an EMBL/GenBank/DDBJ whole genome shotgun (WGS) entry which is preliminary data.</text>
</comment>
<evidence type="ECO:0000313" key="1">
    <source>
        <dbReference type="EMBL" id="KKK62348.1"/>
    </source>
</evidence>
<sequence length="237" mass="24954">DPTKLNVFSIGIQYLGAGNTFLYVEDKRTGQAQLVHRMEHAGTLTGPTFTNPTFHLSVIAKTDSGYSGGTLTCATSSMAGFIEGKETEFGVRESASASATSTGTTPVSVLVLHNRLHFNSARNNIQVFPDHITLINEATKSVLISLILNPTQIDGTVALTDVNAASSVMQFDTAGTTIVGGETLIEFSLSASSSKDLDIEHLGLDIHPGDRWVLSAVKTTGGADGVVTCGVSLLERI</sequence>
<dbReference type="AlphaFoldDB" id="A0A0F8X0E0"/>
<name>A0A0F8X0E0_9ZZZZ</name>
<accession>A0A0F8X0E0</accession>
<organism evidence="1">
    <name type="scientific">marine sediment metagenome</name>
    <dbReference type="NCBI Taxonomy" id="412755"/>
    <lineage>
        <taxon>unclassified sequences</taxon>
        <taxon>metagenomes</taxon>
        <taxon>ecological metagenomes</taxon>
    </lineage>
</organism>
<protein>
    <submittedName>
        <fullName evidence="1">Uncharacterized protein</fullName>
    </submittedName>
</protein>